<sequence>MVVPGAWVVVRPRASSTVPVTTSRSALSYEYDVVVAPVLVQGAPTSPVDVARAVRLVLAS</sequence>
<reference evidence="2" key="1">
    <citation type="submission" date="2014-09" db="EMBL/GenBank/DDBJ databases">
        <title>Sequence of the Streptomyces nodosus genome.</title>
        <authorList>
            <person name="Sweeney P."/>
            <person name="Stephens N."/>
            <person name="Murphy C."/>
            <person name="Caffrey P."/>
        </authorList>
    </citation>
    <scope>NUCLEOTIDE SEQUENCE [LARGE SCALE GENOMIC DNA]</scope>
    <source>
        <strain evidence="2">ATCC 14899</strain>
    </source>
</reference>
<evidence type="ECO:0000313" key="1">
    <source>
        <dbReference type="EMBL" id="AJE38804.1"/>
    </source>
</evidence>
<keyword evidence="2" id="KW-1185">Reference proteome</keyword>
<protein>
    <submittedName>
        <fullName evidence="1">Uncharacterized protein</fullName>
    </submittedName>
</protein>
<proteinExistence type="predicted"/>
<dbReference type="AlphaFoldDB" id="A0A0B5D6U8"/>
<dbReference type="HOGENOM" id="CLU_2939911_0_0_11"/>
<dbReference type="EMBL" id="CP009313">
    <property type="protein sequence ID" value="AJE38804.1"/>
    <property type="molecule type" value="Genomic_DNA"/>
</dbReference>
<reference evidence="1 2" key="2">
    <citation type="journal article" date="2016" name="Appl. Microbiol. Biotechnol.">
        <title>Exploiting the genome sequence of Streptomyces nodosus for enhanced antibiotic production.</title>
        <authorList>
            <person name="Sweeney P."/>
            <person name="Murphy C.D."/>
            <person name="Caffrey P."/>
        </authorList>
    </citation>
    <scope>NUCLEOTIDE SEQUENCE [LARGE SCALE GENOMIC DNA]</scope>
    <source>
        <strain evidence="1 2">ATCC 14899</strain>
    </source>
</reference>
<dbReference type="Proteomes" id="UP000031526">
    <property type="component" value="Chromosome"/>
</dbReference>
<organism evidence="1 2">
    <name type="scientific">Streptomyces nodosus</name>
    <dbReference type="NCBI Taxonomy" id="40318"/>
    <lineage>
        <taxon>Bacteria</taxon>
        <taxon>Bacillati</taxon>
        <taxon>Actinomycetota</taxon>
        <taxon>Actinomycetes</taxon>
        <taxon>Kitasatosporales</taxon>
        <taxon>Streptomycetaceae</taxon>
        <taxon>Streptomyces</taxon>
    </lineage>
</organism>
<name>A0A0B5D6U8_9ACTN</name>
<accession>A0A0B5D6U8</accession>
<gene>
    <name evidence="1" type="ORF">SNOD_00965</name>
</gene>
<evidence type="ECO:0000313" key="2">
    <source>
        <dbReference type="Proteomes" id="UP000031526"/>
    </source>
</evidence>